<dbReference type="Gene3D" id="3.40.50.12370">
    <property type="match status" value="1"/>
</dbReference>
<evidence type="ECO:0000256" key="1">
    <source>
        <dbReference type="ARBA" id="ARBA00008791"/>
    </source>
</evidence>
<keyword evidence="3" id="KW-1185">Reference proteome</keyword>
<protein>
    <submittedName>
        <fullName evidence="2">Universal stress protein</fullName>
    </submittedName>
</protein>
<proteinExistence type="inferred from homology"/>
<evidence type="ECO:0000313" key="2">
    <source>
        <dbReference type="EMBL" id="MBO0333860.1"/>
    </source>
</evidence>
<reference evidence="2 3" key="1">
    <citation type="submission" date="2021-03" db="EMBL/GenBank/DDBJ databases">
        <title>Sneathiella sp. CAU 1612 isolated from Kang Won-do.</title>
        <authorList>
            <person name="Kim W."/>
        </authorList>
    </citation>
    <scope>NUCLEOTIDE SEQUENCE [LARGE SCALE GENOMIC DNA]</scope>
    <source>
        <strain evidence="2 3">CAU 1612</strain>
    </source>
</reference>
<accession>A0ABS3F5S7</accession>
<dbReference type="CDD" id="cd00293">
    <property type="entry name" value="USP-like"/>
    <property type="match status" value="1"/>
</dbReference>
<dbReference type="Proteomes" id="UP000664761">
    <property type="component" value="Unassembled WGS sequence"/>
</dbReference>
<evidence type="ECO:0000313" key="3">
    <source>
        <dbReference type="Proteomes" id="UP000664761"/>
    </source>
</evidence>
<dbReference type="SUPFAM" id="SSF52402">
    <property type="entry name" value="Adenine nucleotide alpha hydrolases-like"/>
    <property type="match status" value="2"/>
</dbReference>
<dbReference type="PANTHER" id="PTHR46268">
    <property type="entry name" value="STRESS RESPONSE PROTEIN NHAX"/>
    <property type="match status" value="1"/>
</dbReference>
<organism evidence="2 3">
    <name type="scientific">Sneathiella sedimenti</name>
    <dbReference type="NCBI Taxonomy" id="2816034"/>
    <lineage>
        <taxon>Bacteria</taxon>
        <taxon>Pseudomonadati</taxon>
        <taxon>Pseudomonadota</taxon>
        <taxon>Alphaproteobacteria</taxon>
        <taxon>Sneathiellales</taxon>
        <taxon>Sneathiellaceae</taxon>
        <taxon>Sneathiella</taxon>
    </lineage>
</organism>
<dbReference type="EMBL" id="JAFLNC010000003">
    <property type="protein sequence ID" value="MBO0333860.1"/>
    <property type="molecule type" value="Genomic_DNA"/>
</dbReference>
<comment type="similarity">
    <text evidence="1">Belongs to the universal stress protein A family.</text>
</comment>
<dbReference type="PANTHER" id="PTHR46268:SF15">
    <property type="entry name" value="UNIVERSAL STRESS PROTEIN HP_0031"/>
    <property type="match status" value="1"/>
</dbReference>
<gene>
    <name evidence="2" type="ORF">J0X12_09555</name>
</gene>
<name>A0ABS3F5S7_9PROT</name>
<comment type="caution">
    <text evidence="2">The sequence shown here is derived from an EMBL/GenBank/DDBJ whole genome shotgun (WGS) entry which is preliminary data.</text>
</comment>
<dbReference type="RefSeq" id="WP_207044845.1">
    <property type="nucleotide sequence ID" value="NZ_JAFLNC010000003.1"/>
</dbReference>
<sequence length="277" mass="30462">MPYKTILAYFSSEQRAKDLVSAAAQVTRDHTAHLIGVYVVPKIWINPAISMEVPADFLSSQRQYHLEAAKQIEEIFNSEVSGSGISAEWRTLHSQEPKIAPVMVALARTVDLVILGQPNDVTETDYSAEVPVAVLMGSGRPILVIPYEKQVKNIGDNVTLAWNGAREATRAAFDALPFLQNAKEVRLLSVDRENKQDSVFGRELAETLSRHGVTVTVTNSSKGNASIGEQLLEETIENRGDLLVIGGYGHSRSREFIFGGATKYILENMVVPVIFSH</sequence>